<dbReference type="Gene3D" id="3.30.530.20">
    <property type="match status" value="1"/>
</dbReference>
<evidence type="ECO:0000256" key="8">
    <source>
        <dbReference type="ARBA" id="ARBA00022990"/>
    </source>
</evidence>
<dbReference type="PANTHER" id="PTHR19308:SF14">
    <property type="entry name" value="START DOMAIN-CONTAINING PROTEIN"/>
    <property type="match status" value="1"/>
</dbReference>
<reference evidence="20" key="1">
    <citation type="submission" date="2022-11" db="UniProtKB">
        <authorList>
            <consortium name="WormBaseParasite"/>
        </authorList>
    </citation>
    <scope>IDENTIFICATION</scope>
</reference>
<keyword evidence="10" id="KW-0969">Cilium</keyword>
<keyword evidence="11" id="KW-0446">Lipid-binding</keyword>
<dbReference type="FunFam" id="3.30.530.20:FF:000008">
    <property type="entry name" value="START domain containing 10"/>
    <property type="match status" value="1"/>
</dbReference>
<evidence type="ECO:0000313" key="20">
    <source>
        <dbReference type="WBParaSite" id="sdigi.contig184.g5806.t1"/>
    </source>
</evidence>
<dbReference type="InterPro" id="IPR041951">
    <property type="entry name" value="STARD10_START"/>
</dbReference>
<dbReference type="GO" id="GO:0005829">
    <property type="term" value="C:cytosol"/>
    <property type="evidence" value="ECO:0007669"/>
    <property type="project" value="UniProtKB-ARBA"/>
</dbReference>
<evidence type="ECO:0000256" key="15">
    <source>
        <dbReference type="ARBA" id="ARBA00076937"/>
    </source>
</evidence>
<keyword evidence="7" id="KW-0282">Flagellum</keyword>
<evidence type="ECO:0000256" key="3">
    <source>
        <dbReference type="ARBA" id="ARBA00004496"/>
    </source>
</evidence>
<evidence type="ECO:0000259" key="18">
    <source>
        <dbReference type="PROSITE" id="PS50848"/>
    </source>
</evidence>
<dbReference type="Pfam" id="PF01852">
    <property type="entry name" value="START"/>
    <property type="match status" value="1"/>
</dbReference>
<dbReference type="InterPro" id="IPR002913">
    <property type="entry name" value="START_lipid-bd_dom"/>
</dbReference>
<dbReference type="GO" id="GO:0016020">
    <property type="term" value="C:membrane"/>
    <property type="evidence" value="ECO:0007669"/>
    <property type="project" value="UniProtKB-SubCell"/>
</dbReference>
<name>A0A915PPH4_9BILA</name>
<evidence type="ECO:0000256" key="5">
    <source>
        <dbReference type="ARBA" id="ARBA00022490"/>
    </source>
</evidence>
<feature type="domain" description="START" evidence="18">
    <location>
        <begin position="45"/>
        <end position="226"/>
    </location>
</feature>
<evidence type="ECO:0000256" key="2">
    <source>
        <dbReference type="ARBA" id="ARBA00004370"/>
    </source>
</evidence>
<keyword evidence="8" id="KW-0007">Acetylation</keyword>
<dbReference type="InterPro" id="IPR051213">
    <property type="entry name" value="START_lipid_transfer"/>
</dbReference>
<keyword evidence="4" id="KW-0813">Transport</keyword>
<keyword evidence="9" id="KW-0445">Lipid transport</keyword>
<dbReference type="SUPFAM" id="SSF55961">
    <property type="entry name" value="Bet v1-like"/>
    <property type="match status" value="1"/>
</dbReference>
<feature type="compositionally biased region" description="Acidic residues" evidence="17">
    <location>
        <begin position="278"/>
        <end position="288"/>
    </location>
</feature>
<keyword evidence="19" id="KW-1185">Reference proteome</keyword>
<evidence type="ECO:0000256" key="13">
    <source>
        <dbReference type="ARBA" id="ARBA00023273"/>
    </source>
</evidence>
<proteinExistence type="predicted"/>
<dbReference type="GO" id="GO:0031514">
    <property type="term" value="C:motile cilium"/>
    <property type="evidence" value="ECO:0007669"/>
    <property type="project" value="UniProtKB-SubCell"/>
</dbReference>
<evidence type="ECO:0000256" key="1">
    <source>
        <dbReference type="ARBA" id="ARBA00004230"/>
    </source>
</evidence>
<evidence type="ECO:0000256" key="4">
    <source>
        <dbReference type="ARBA" id="ARBA00022448"/>
    </source>
</evidence>
<evidence type="ECO:0000256" key="16">
    <source>
        <dbReference type="ARBA" id="ARBA00080073"/>
    </source>
</evidence>
<keyword evidence="6" id="KW-0597">Phosphoprotein</keyword>
<comment type="subcellular location">
    <subcellularLocation>
        <location evidence="1">Cell projection</location>
        <location evidence="1">Cilium</location>
        <location evidence="1">Flagellum</location>
    </subcellularLocation>
    <subcellularLocation>
        <location evidence="3">Cytoplasm</location>
    </subcellularLocation>
    <subcellularLocation>
        <location evidence="2">Membrane</location>
    </subcellularLocation>
</comment>
<dbReference type="GO" id="GO:0008289">
    <property type="term" value="F:lipid binding"/>
    <property type="evidence" value="ECO:0007669"/>
    <property type="project" value="UniProtKB-KW"/>
</dbReference>
<dbReference type="PROSITE" id="PS50848">
    <property type="entry name" value="START"/>
    <property type="match status" value="1"/>
</dbReference>
<dbReference type="SMART" id="SM00234">
    <property type="entry name" value="START"/>
    <property type="match status" value="1"/>
</dbReference>
<dbReference type="GO" id="GO:0006869">
    <property type="term" value="P:lipid transport"/>
    <property type="evidence" value="ECO:0007669"/>
    <property type="project" value="UniProtKB-KW"/>
</dbReference>
<feature type="region of interest" description="Disordered" evidence="17">
    <location>
        <begin position="266"/>
        <end position="288"/>
    </location>
</feature>
<dbReference type="AlphaFoldDB" id="A0A915PPH4"/>
<evidence type="ECO:0000256" key="14">
    <source>
        <dbReference type="ARBA" id="ARBA00070345"/>
    </source>
</evidence>
<keyword evidence="13" id="KW-0966">Cell projection</keyword>
<sequence length="288" mass="33058">MVIIIGKDDNVGNKYSNCGIRVNHVKVLDDSDFKNITELCENHTGWNVAYNKDCIKVWTKSVPKSNLHMIKAKAMLSDVPASVVYDVLHDPQYRPKWDKYHVATIDIGLINPNNDICYYAVGGMAPLKVRDFVLQRSWLDVGKEKYICSHSICHEKCPPVKGYIRGIVYLTAYYIRDLEQNGCQVTYINHSDPKGEVPAWLTNHLAKVIGPKFIRRIHKACLKYENWKANNCPDWKPWIYPEQQINLMRVNLSECSPREYDMNETVSSIDKSEISADNVDDSNTSDDE</sequence>
<evidence type="ECO:0000256" key="9">
    <source>
        <dbReference type="ARBA" id="ARBA00023055"/>
    </source>
</evidence>
<evidence type="ECO:0000256" key="7">
    <source>
        <dbReference type="ARBA" id="ARBA00022846"/>
    </source>
</evidence>
<evidence type="ECO:0000256" key="10">
    <source>
        <dbReference type="ARBA" id="ARBA00023069"/>
    </source>
</evidence>
<dbReference type="PANTHER" id="PTHR19308">
    <property type="entry name" value="PHOSPHATIDYLCHOLINE TRANSFER PROTEIN"/>
    <property type="match status" value="1"/>
</dbReference>
<evidence type="ECO:0000256" key="11">
    <source>
        <dbReference type="ARBA" id="ARBA00023121"/>
    </source>
</evidence>
<protein>
    <recommendedName>
        <fullName evidence="14">START domain-containing protein 10</fullName>
    </recommendedName>
    <alternativeName>
        <fullName evidence="15">PCTP-like protein</fullName>
    </alternativeName>
    <alternativeName>
        <fullName evidence="16">StAR-related lipid transfer protein 10</fullName>
    </alternativeName>
</protein>
<dbReference type="CDD" id="cd08871">
    <property type="entry name" value="START_STARD10-like"/>
    <property type="match status" value="1"/>
</dbReference>
<keyword evidence="12" id="KW-0472">Membrane</keyword>
<evidence type="ECO:0000256" key="6">
    <source>
        <dbReference type="ARBA" id="ARBA00022553"/>
    </source>
</evidence>
<evidence type="ECO:0000256" key="17">
    <source>
        <dbReference type="SAM" id="MobiDB-lite"/>
    </source>
</evidence>
<dbReference type="Proteomes" id="UP000887581">
    <property type="component" value="Unplaced"/>
</dbReference>
<accession>A0A915PPH4</accession>
<organism evidence="19 20">
    <name type="scientific">Setaria digitata</name>
    <dbReference type="NCBI Taxonomy" id="48799"/>
    <lineage>
        <taxon>Eukaryota</taxon>
        <taxon>Metazoa</taxon>
        <taxon>Ecdysozoa</taxon>
        <taxon>Nematoda</taxon>
        <taxon>Chromadorea</taxon>
        <taxon>Rhabditida</taxon>
        <taxon>Spirurina</taxon>
        <taxon>Spiruromorpha</taxon>
        <taxon>Filarioidea</taxon>
        <taxon>Setariidae</taxon>
        <taxon>Setaria</taxon>
    </lineage>
</organism>
<dbReference type="WBParaSite" id="sdigi.contig184.g5806.t1">
    <property type="protein sequence ID" value="sdigi.contig184.g5806.t1"/>
    <property type="gene ID" value="sdigi.contig184.g5806"/>
</dbReference>
<evidence type="ECO:0000256" key="12">
    <source>
        <dbReference type="ARBA" id="ARBA00023136"/>
    </source>
</evidence>
<keyword evidence="5" id="KW-0963">Cytoplasm</keyword>
<dbReference type="InterPro" id="IPR023393">
    <property type="entry name" value="START-like_dom_sf"/>
</dbReference>
<evidence type="ECO:0000313" key="19">
    <source>
        <dbReference type="Proteomes" id="UP000887581"/>
    </source>
</evidence>